<dbReference type="InterPro" id="IPR013022">
    <property type="entry name" value="Xyl_isomerase-like_TIM-brl"/>
</dbReference>
<dbReference type="AlphaFoldDB" id="A0A7V3YGU1"/>
<proteinExistence type="predicted"/>
<reference evidence="2" key="1">
    <citation type="journal article" date="2020" name="mSystems">
        <title>Genome- and Community-Level Interaction Insights into Carbon Utilization and Element Cycling Functions of Hydrothermarchaeota in Hydrothermal Sediment.</title>
        <authorList>
            <person name="Zhou Z."/>
            <person name="Liu Y."/>
            <person name="Xu W."/>
            <person name="Pan J."/>
            <person name="Luo Z.H."/>
            <person name="Li M."/>
        </authorList>
    </citation>
    <scope>NUCLEOTIDE SEQUENCE [LARGE SCALE GENOMIC DNA]</scope>
    <source>
        <strain evidence="2">SpSt-747</strain>
    </source>
</reference>
<comment type="caution">
    <text evidence="2">The sequence shown here is derived from an EMBL/GenBank/DDBJ whole genome shotgun (WGS) entry which is preliminary data.</text>
</comment>
<dbReference type="Gene3D" id="3.20.20.150">
    <property type="entry name" value="Divalent-metal-dependent TIM barrel enzymes"/>
    <property type="match status" value="1"/>
</dbReference>
<protein>
    <submittedName>
        <fullName evidence="2">Sugar phosphate isomerase/epimerase</fullName>
    </submittedName>
</protein>
<dbReference type="SUPFAM" id="SSF51658">
    <property type="entry name" value="Xylose isomerase-like"/>
    <property type="match status" value="1"/>
</dbReference>
<dbReference type="InterPro" id="IPR036237">
    <property type="entry name" value="Xyl_isomerase-like_sf"/>
</dbReference>
<dbReference type="PANTHER" id="PTHR12110">
    <property type="entry name" value="HYDROXYPYRUVATE ISOMERASE"/>
    <property type="match status" value="1"/>
</dbReference>
<dbReference type="GO" id="GO:0016853">
    <property type="term" value="F:isomerase activity"/>
    <property type="evidence" value="ECO:0007669"/>
    <property type="project" value="UniProtKB-KW"/>
</dbReference>
<dbReference type="InterPro" id="IPR050312">
    <property type="entry name" value="IolE/XylAMocC-like"/>
</dbReference>
<keyword evidence="2" id="KW-0413">Isomerase</keyword>
<dbReference type="EMBL" id="DTFV01000086">
    <property type="protein sequence ID" value="HGI30857.1"/>
    <property type="molecule type" value="Genomic_DNA"/>
</dbReference>
<gene>
    <name evidence="2" type="ORF">ENV30_06075</name>
</gene>
<feature type="domain" description="Xylose isomerase-like TIM barrel" evidence="1">
    <location>
        <begin position="19"/>
        <end position="307"/>
    </location>
</feature>
<name>A0A7V3YGU1_9BACT</name>
<dbReference type="Pfam" id="PF01261">
    <property type="entry name" value="AP_endonuc_2"/>
    <property type="match status" value="1"/>
</dbReference>
<organism evidence="2">
    <name type="scientific">Candidatus Caldatribacterium californiense</name>
    <dbReference type="NCBI Taxonomy" id="1454726"/>
    <lineage>
        <taxon>Bacteria</taxon>
        <taxon>Pseudomonadati</taxon>
        <taxon>Atribacterota</taxon>
        <taxon>Atribacteria</taxon>
        <taxon>Atribacterales</taxon>
        <taxon>Candidatus Caldatribacteriaceae</taxon>
        <taxon>Candidatus Caldatribacterium</taxon>
    </lineage>
</organism>
<evidence type="ECO:0000259" key="1">
    <source>
        <dbReference type="Pfam" id="PF01261"/>
    </source>
</evidence>
<evidence type="ECO:0000313" key="2">
    <source>
        <dbReference type="EMBL" id="HGI30857.1"/>
    </source>
</evidence>
<dbReference type="PANTHER" id="PTHR12110:SF21">
    <property type="entry name" value="XYLOSE ISOMERASE-LIKE TIM BARREL DOMAIN-CONTAINING PROTEIN"/>
    <property type="match status" value="1"/>
</dbReference>
<sequence length="320" mass="36124">MKIGVFLVLFQNEPLEKALDYVKAQGVEAVEIGTGGYPGNAHCNPRELLEDSGKLARFKEAVESRGLEISALSCHGNPLHPNPEIAKKHHDDFEASVLLAEKLGVQNVITFSGCPGDSENAKYPNWVTCPWPSDFLEVLKWQWEEKLIPYWKKAGQFAKDHGVRVCLEMHPGFCVYNPETLLRLREAVGEVIGANFDPSHLFWQGIDPIFALRKLEGAVYHVHAKDTRIDPVNSLVNGNLDTKVYTEEIKRSWVFRTVGYGHDFGFWKDFVSTLRLIGYDGVLSIEHEDSLMSGKEGFEKAVAFLKEVVIREKIGQAWWV</sequence>
<accession>A0A7V3YGU1</accession>